<evidence type="ECO:0000313" key="9">
    <source>
        <dbReference type="EMBL" id="UQN14459.1"/>
    </source>
</evidence>
<dbReference type="PANTHER" id="PTHR34296">
    <property type="entry name" value="TRANSCRIPTIONAL ACTIVATOR PROTEIN MED"/>
    <property type="match status" value="1"/>
</dbReference>
<dbReference type="SUPFAM" id="SSF53822">
    <property type="entry name" value="Periplasmic binding protein-like I"/>
    <property type="match status" value="1"/>
</dbReference>
<dbReference type="PANTHER" id="PTHR34296:SF2">
    <property type="entry name" value="ABC TRANSPORTER GUANOSINE-BINDING PROTEIN NUPN"/>
    <property type="match status" value="1"/>
</dbReference>
<proteinExistence type="inferred from homology"/>
<keyword evidence="5" id="KW-0472">Membrane</keyword>
<dbReference type="EMBL" id="CP097160">
    <property type="protein sequence ID" value="UQN14459.1"/>
    <property type="molecule type" value="Genomic_DNA"/>
</dbReference>
<sequence length="366" mass="37893">MGMSRKKAVGALSVASISMLALAACGAPPADTEATGGAGSDNSDFLACMVSDEGGFDDRSFNQLAHEGLEMAVDQLGISSAEAQSSSPDDFQPNLSAMVDQGCNLIIPVGFNLADATQAAADANPDTDFAIVDVDYLSADNLLQLNYDTAQAAFLAGYAAAGQSESGKVATFGGAQIPSVTIFMDGFADGVAYYNEEKGTDVEVLGWDVEGQNGEFVGNFSDQTKANQITEGFLAQGADIILPVGGPLYQGAAEAIRADGDNALLLGVDSDLREKEPDYADIIFVSIEKGLDVTVYEAIESAVEGNFAGGTTYTGTLENEGVGLSDFGDFESELPDGMLDELDTIRQGIIDGTIEVESPSSPAVSE</sequence>
<accession>A0ABY4MXF0</accession>
<gene>
    <name evidence="9" type="ORF">M3M28_10420</name>
</gene>
<comment type="subcellular location">
    <subcellularLocation>
        <location evidence="1">Cell membrane</location>
        <topology evidence="1">Lipid-anchor</topology>
    </subcellularLocation>
</comment>
<evidence type="ECO:0000256" key="7">
    <source>
        <dbReference type="SAM" id="SignalP"/>
    </source>
</evidence>
<evidence type="ECO:0000256" key="5">
    <source>
        <dbReference type="ARBA" id="ARBA00023136"/>
    </source>
</evidence>
<reference evidence="9" key="1">
    <citation type="submission" date="2022-05" db="EMBL/GenBank/DDBJ databases">
        <title>Complete genome sequence of toluene-degrading Gulosibacter sediminis strain ACHW.36C.</title>
        <authorList>
            <person name="Wai A.C."/>
            <person name="Lai G.K."/>
            <person name="Griffin S.D."/>
            <person name="Leung F.C."/>
        </authorList>
    </citation>
    <scope>NUCLEOTIDE SEQUENCE [LARGE SCALE GENOMIC DNA]</scope>
    <source>
        <strain evidence="9">ACHW.36C</strain>
    </source>
</reference>
<feature type="domain" description="ABC transporter substrate-binding protein PnrA-like" evidence="8">
    <location>
        <begin position="48"/>
        <end position="356"/>
    </location>
</feature>
<keyword evidence="4 7" id="KW-0732">Signal</keyword>
<protein>
    <submittedName>
        <fullName evidence="9">BMP family ABC transporter substrate-binding protein</fullName>
    </submittedName>
</protein>
<dbReference type="InterPro" id="IPR050957">
    <property type="entry name" value="BMP_lipoprotein"/>
</dbReference>
<evidence type="ECO:0000256" key="3">
    <source>
        <dbReference type="ARBA" id="ARBA00022475"/>
    </source>
</evidence>
<dbReference type="InterPro" id="IPR028082">
    <property type="entry name" value="Peripla_BP_I"/>
</dbReference>
<evidence type="ECO:0000256" key="4">
    <source>
        <dbReference type="ARBA" id="ARBA00022729"/>
    </source>
</evidence>
<dbReference type="Gene3D" id="3.40.50.2300">
    <property type="match status" value="2"/>
</dbReference>
<evidence type="ECO:0000256" key="6">
    <source>
        <dbReference type="ARBA" id="ARBA00023288"/>
    </source>
</evidence>
<dbReference type="CDD" id="cd06354">
    <property type="entry name" value="PBP1_PrnA-like"/>
    <property type="match status" value="1"/>
</dbReference>
<dbReference type="InterPro" id="IPR003760">
    <property type="entry name" value="PnrA-like"/>
</dbReference>
<name>A0ABY4MXF0_9MICO</name>
<feature type="chain" id="PRO_5047469084" evidence="7">
    <location>
        <begin position="24"/>
        <end position="366"/>
    </location>
</feature>
<evidence type="ECO:0000259" key="8">
    <source>
        <dbReference type="Pfam" id="PF02608"/>
    </source>
</evidence>
<dbReference type="PROSITE" id="PS51257">
    <property type="entry name" value="PROKAR_LIPOPROTEIN"/>
    <property type="match status" value="1"/>
</dbReference>
<comment type="similarity">
    <text evidence="2">Belongs to the BMP lipoprotein family.</text>
</comment>
<keyword evidence="6" id="KW-0449">Lipoprotein</keyword>
<evidence type="ECO:0000256" key="1">
    <source>
        <dbReference type="ARBA" id="ARBA00004193"/>
    </source>
</evidence>
<organism evidence="9">
    <name type="scientific">Gulosibacter sediminis</name>
    <dbReference type="NCBI Taxonomy" id="1729695"/>
    <lineage>
        <taxon>Bacteria</taxon>
        <taxon>Bacillati</taxon>
        <taxon>Actinomycetota</taxon>
        <taxon>Actinomycetes</taxon>
        <taxon>Micrococcales</taxon>
        <taxon>Microbacteriaceae</taxon>
        <taxon>Gulosibacter</taxon>
    </lineage>
</organism>
<feature type="signal peptide" evidence="7">
    <location>
        <begin position="1"/>
        <end position="23"/>
    </location>
</feature>
<keyword evidence="3" id="KW-1003">Cell membrane</keyword>
<evidence type="ECO:0000256" key="2">
    <source>
        <dbReference type="ARBA" id="ARBA00008610"/>
    </source>
</evidence>
<dbReference type="Pfam" id="PF02608">
    <property type="entry name" value="Bmp"/>
    <property type="match status" value="1"/>
</dbReference>